<sequence>MSNSCYTRCGKNYKQIKKVSITNQSTLFHSKDSYTGVVTINTVNSGPVTVKVERIGVTVTLNVSTWLLNTIGGGPGIFSINLDSKYRPTQIKTFVVTVDNAIGFGNNSFGVLIVNIDGTITFGVNATNDPFSPGIDAGFDSTGISYLVD</sequence>
<evidence type="ECO:0000313" key="1">
    <source>
        <dbReference type="EMBL" id="QBK89545.1"/>
    </source>
</evidence>
<reference evidence="1" key="1">
    <citation type="journal article" date="2019" name="MBio">
        <title>Virus Genomes from Deep Sea Sediments Expand the Ocean Megavirome and Support Independent Origins of Viral Gigantism.</title>
        <authorList>
            <person name="Backstrom D."/>
            <person name="Yutin N."/>
            <person name="Jorgensen S.L."/>
            <person name="Dharamshi J."/>
            <person name="Homa F."/>
            <person name="Zaremba-Niedwiedzka K."/>
            <person name="Spang A."/>
            <person name="Wolf Y.I."/>
            <person name="Koonin E.V."/>
            <person name="Ettema T.J."/>
        </authorList>
    </citation>
    <scope>NUCLEOTIDE SEQUENCE</scope>
</reference>
<protein>
    <submittedName>
        <fullName evidence="1">Uncharacterized protein</fullName>
    </submittedName>
</protein>
<accession>A0A481Z287</accession>
<organism evidence="1">
    <name type="scientific">Pithovirus LCPAC001</name>
    <dbReference type="NCBI Taxonomy" id="2506585"/>
    <lineage>
        <taxon>Viruses</taxon>
        <taxon>Pithoviruses</taxon>
    </lineage>
</organism>
<name>A0A481Z287_9VIRU</name>
<gene>
    <name evidence="1" type="ORF">LCPAC001_00550</name>
</gene>
<dbReference type="EMBL" id="MK500427">
    <property type="protein sequence ID" value="QBK89545.1"/>
    <property type="molecule type" value="Genomic_DNA"/>
</dbReference>
<proteinExistence type="predicted"/>